<reference evidence="2 3" key="1">
    <citation type="submission" date="2016-06" db="EMBL/GenBank/DDBJ databases">
        <title>Evolution of pathogenesis and genome organization in the Tremellales.</title>
        <authorList>
            <person name="Cuomo C."/>
            <person name="Litvintseva A."/>
            <person name="Heitman J."/>
            <person name="Chen Y."/>
            <person name="Sun S."/>
            <person name="Springer D."/>
            <person name="Dromer F."/>
            <person name="Young S."/>
            <person name="Zeng Q."/>
            <person name="Chapman S."/>
            <person name="Gujja S."/>
            <person name="Saif S."/>
            <person name="Birren B."/>
        </authorList>
    </citation>
    <scope>NUCLEOTIDE SEQUENCE [LARGE SCALE GENOMIC DNA]</scope>
    <source>
        <strain evidence="2 3">ATCC 28783</strain>
    </source>
</reference>
<organism evidence="2 3">
    <name type="scientific">Tremella mesenterica</name>
    <name type="common">Jelly fungus</name>
    <dbReference type="NCBI Taxonomy" id="5217"/>
    <lineage>
        <taxon>Eukaryota</taxon>
        <taxon>Fungi</taxon>
        <taxon>Dikarya</taxon>
        <taxon>Basidiomycota</taxon>
        <taxon>Agaricomycotina</taxon>
        <taxon>Tremellomycetes</taxon>
        <taxon>Tremellales</taxon>
        <taxon>Tremellaceae</taxon>
        <taxon>Tremella</taxon>
    </lineage>
</organism>
<evidence type="ECO:0000313" key="2">
    <source>
        <dbReference type="EMBL" id="RXK40087.1"/>
    </source>
</evidence>
<dbReference type="InParanoid" id="A0A4V1M4E5"/>
<keyword evidence="3" id="KW-1185">Reference proteome</keyword>
<sequence length="197" mass="22014">MSSPLERTLGSSDNDENREELNKETGFATLILASSTGIVMCGIPCWAHRGTPTGIYVQGRTDHVSDFPNHLPLLRNHNKDHGSDDLWRRNFLDFYNSFSEHFPTLKETARAGGENMPDKLFTELEARDLSSCGNVTTRRPTSICAFTDEYYEDFVLNLTTVCRPGAKPQGTLLSTGWTIGATTSDDLDDEAYTRQEL</sequence>
<dbReference type="Proteomes" id="UP000289152">
    <property type="component" value="Unassembled WGS sequence"/>
</dbReference>
<dbReference type="VEuPathDB" id="FungiDB:TREMEDRAFT_61307"/>
<dbReference type="AlphaFoldDB" id="A0A4V1M4E5"/>
<protein>
    <submittedName>
        <fullName evidence="2">Uncharacterized protein</fullName>
    </submittedName>
</protein>
<feature type="region of interest" description="Disordered" evidence="1">
    <location>
        <begin position="1"/>
        <end position="20"/>
    </location>
</feature>
<dbReference type="EMBL" id="SDIL01000022">
    <property type="protein sequence ID" value="RXK40087.1"/>
    <property type="molecule type" value="Genomic_DNA"/>
</dbReference>
<gene>
    <name evidence="2" type="ORF">M231_02544</name>
</gene>
<accession>A0A4V1M4E5</accession>
<evidence type="ECO:0000313" key="3">
    <source>
        <dbReference type="Proteomes" id="UP000289152"/>
    </source>
</evidence>
<feature type="compositionally biased region" description="Polar residues" evidence="1">
    <location>
        <begin position="1"/>
        <end position="12"/>
    </location>
</feature>
<evidence type="ECO:0000256" key="1">
    <source>
        <dbReference type="SAM" id="MobiDB-lite"/>
    </source>
</evidence>
<name>A0A4V1M4E5_TREME</name>
<comment type="caution">
    <text evidence="2">The sequence shown here is derived from an EMBL/GenBank/DDBJ whole genome shotgun (WGS) entry which is preliminary data.</text>
</comment>
<proteinExistence type="predicted"/>